<dbReference type="Pfam" id="PF13306">
    <property type="entry name" value="LRR_5"/>
    <property type="match status" value="1"/>
</dbReference>
<keyword evidence="2" id="KW-1185">Reference proteome</keyword>
<name>A0AAD3HB04_9STRA</name>
<evidence type="ECO:0008006" key="3">
    <source>
        <dbReference type="Google" id="ProtNLM"/>
    </source>
</evidence>
<dbReference type="EMBL" id="BLLK01000057">
    <property type="protein sequence ID" value="GFH57227.1"/>
    <property type="molecule type" value="Genomic_DNA"/>
</dbReference>
<reference evidence="1 2" key="1">
    <citation type="journal article" date="2021" name="Sci. Rep.">
        <title>The genome of the diatom Chaetoceros tenuissimus carries an ancient integrated fragment of an extant virus.</title>
        <authorList>
            <person name="Hongo Y."/>
            <person name="Kimura K."/>
            <person name="Takaki Y."/>
            <person name="Yoshida Y."/>
            <person name="Baba S."/>
            <person name="Kobayashi G."/>
            <person name="Nagasaki K."/>
            <person name="Hano T."/>
            <person name="Tomaru Y."/>
        </authorList>
    </citation>
    <scope>NUCLEOTIDE SEQUENCE [LARGE SCALE GENOMIC DNA]</scope>
    <source>
        <strain evidence="1 2">NIES-3715</strain>
    </source>
</reference>
<proteinExistence type="predicted"/>
<sequence>MRIAAEEWQRFIPGIRMYKGKKTLFYNGENLYNKEIDEWLIYHQDERESWDVIIVLPGVEVIPASALCLTFHVETVIMADTVRRIEHHAFYGCMGLTFVRLSRNLEFIGYKAFCKCRLLTSIFVPPSSREIDLKALASCEKLIIFHVPRHIQLGRGGVISGTALMEASPFEMYDERDEENMDNEITDWIKNINNDARDEENMDNEITDWIKNINNEEQYALHRACSSFNPLEDIIYGLLQREGSLEVFKRKNSIGITPSQYLEANPYAEVREQKIINRFILEMIGEIVL</sequence>
<evidence type="ECO:0000313" key="1">
    <source>
        <dbReference type="EMBL" id="GFH57227.1"/>
    </source>
</evidence>
<comment type="caution">
    <text evidence="1">The sequence shown here is derived from an EMBL/GenBank/DDBJ whole genome shotgun (WGS) entry which is preliminary data.</text>
</comment>
<evidence type="ECO:0000313" key="2">
    <source>
        <dbReference type="Proteomes" id="UP001054902"/>
    </source>
</evidence>
<protein>
    <recommendedName>
        <fullName evidence="3">Leucine-rich repeat domain-containing protein</fullName>
    </recommendedName>
</protein>
<gene>
    <name evidence="1" type="ORF">CTEN210_13703</name>
</gene>
<dbReference type="Gene3D" id="3.80.10.10">
    <property type="entry name" value="Ribonuclease Inhibitor"/>
    <property type="match status" value="1"/>
</dbReference>
<accession>A0AAD3HB04</accession>
<dbReference type="SUPFAM" id="SSF52058">
    <property type="entry name" value="L domain-like"/>
    <property type="match status" value="1"/>
</dbReference>
<dbReference type="Proteomes" id="UP001054902">
    <property type="component" value="Unassembled WGS sequence"/>
</dbReference>
<dbReference type="AlphaFoldDB" id="A0AAD3HB04"/>
<dbReference type="InterPro" id="IPR032675">
    <property type="entry name" value="LRR_dom_sf"/>
</dbReference>
<organism evidence="1 2">
    <name type="scientific">Chaetoceros tenuissimus</name>
    <dbReference type="NCBI Taxonomy" id="426638"/>
    <lineage>
        <taxon>Eukaryota</taxon>
        <taxon>Sar</taxon>
        <taxon>Stramenopiles</taxon>
        <taxon>Ochrophyta</taxon>
        <taxon>Bacillariophyta</taxon>
        <taxon>Coscinodiscophyceae</taxon>
        <taxon>Chaetocerotophycidae</taxon>
        <taxon>Chaetocerotales</taxon>
        <taxon>Chaetocerotaceae</taxon>
        <taxon>Chaetoceros</taxon>
    </lineage>
</organism>
<dbReference type="InterPro" id="IPR026906">
    <property type="entry name" value="LRR_5"/>
</dbReference>